<sequence>MRLTTLRITSTRTAAARLDNNRRTLLPFSDVGALLATGESWQDHAADPGELLTPTHAPTATGPLTKRLATMNQVYVNYATRAKELNTAQPPIPQLLTTPLAALVGDRDILRPTPETDIQWGVELGVMIGQYTSRVPEAKALQSIAGYTVVNTIAAHGRPAIVAVGPQLVTPDELPPGARGLTLTATLDGHLRQKANTSDLLFDVATLIARISTRTTLMPGDLVTTGTPAATRPGQLHDGSRITVAIKGIGELRNTIIL</sequence>
<gene>
    <name evidence="3" type="ORF">OG560_25770</name>
</gene>
<dbReference type="EMBL" id="CP108135">
    <property type="protein sequence ID" value="WTP68649.1"/>
    <property type="molecule type" value="Genomic_DNA"/>
</dbReference>
<reference evidence="3 4" key="1">
    <citation type="submission" date="2022-10" db="EMBL/GenBank/DDBJ databases">
        <title>The complete genomes of actinobacterial strains from the NBC collection.</title>
        <authorList>
            <person name="Joergensen T.S."/>
            <person name="Alvarez Arevalo M."/>
            <person name="Sterndorff E.B."/>
            <person name="Faurdal D."/>
            <person name="Vuksanovic O."/>
            <person name="Mourched A.-S."/>
            <person name="Charusanti P."/>
            <person name="Shaw S."/>
            <person name="Blin K."/>
            <person name="Weber T."/>
        </authorList>
    </citation>
    <scope>NUCLEOTIDE SEQUENCE [LARGE SCALE GENOMIC DNA]</scope>
    <source>
        <strain evidence="3 4">NBC_00185</strain>
    </source>
</reference>
<dbReference type="SUPFAM" id="SSF56529">
    <property type="entry name" value="FAH"/>
    <property type="match status" value="1"/>
</dbReference>
<evidence type="ECO:0000313" key="3">
    <source>
        <dbReference type="EMBL" id="WTP68649.1"/>
    </source>
</evidence>
<keyword evidence="3" id="KW-0378">Hydrolase</keyword>
<dbReference type="Proteomes" id="UP001622496">
    <property type="component" value="Chromosome"/>
</dbReference>
<evidence type="ECO:0000256" key="1">
    <source>
        <dbReference type="ARBA" id="ARBA00022723"/>
    </source>
</evidence>
<dbReference type="PANTHER" id="PTHR11820">
    <property type="entry name" value="ACYLPYRUVASE"/>
    <property type="match status" value="1"/>
</dbReference>
<dbReference type="InterPro" id="IPR011234">
    <property type="entry name" value="Fumarylacetoacetase-like_C"/>
</dbReference>
<keyword evidence="4" id="KW-1185">Reference proteome</keyword>
<keyword evidence="1" id="KW-0479">Metal-binding</keyword>
<dbReference type="Gene3D" id="3.90.850.10">
    <property type="entry name" value="Fumarylacetoacetase-like, C-terminal domain"/>
    <property type="match status" value="2"/>
</dbReference>
<evidence type="ECO:0000313" key="4">
    <source>
        <dbReference type="Proteomes" id="UP001622496"/>
    </source>
</evidence>
<evidence type="ECO:0000259" key="2">
    <source>
        <dbReference type="Pfam" id="PF01557"/>
    </source>
</evidence>
<accession>A0ABZ1K876</accession>
<dbReference type="RefSeq" id="WP_037830454.1">
    <property type="nucleotide sequence ID" value="NZ_CP108135.1"/>
</dbReference>
<dbReference type="GO" id="GO:0016787">
    <property type="term" value="F:hydrolase activity"/>
    <property type="evidence" value="ECO:0007669"/>
    <property type="project" value="UniProtKB-KW"/>
</dbReference>
<proteinExistence type="predicted"/>
<feature type="domain" description="Fumarylacetoacetase-like C-terminal" evidence="2">
    <location>
        <begin position="73"/>
        <end position="256"/>
    </location>
</feature>
<protein>
    <submittedName>
        <fullName evidence="3">Fumarylacetoacetate hydrolase family protein</fullName>
    </submittedName>
</protein>
<name>A0ABZ1K876_9ACTN</name>
<dbReference type="InterPro" id="IPR036663">
    <property type="entry name" value="Fumarylacetoacetase_C_sf"/>
</dbReference>
<dbReference type="Pfam" id="PF01557">
    <property type="entry name" value="FAA_hydrolase"/>
    <property type="match status" value="1"/>
</dbReference>
<organism evidence="3 4">
    <name type="scientific">[Kitasatospora] papulosa</name>
    <dbReference type="NCBI Taxonomy" id="1464011"/>
    <lineage>
        <taxon>Bacteria</taxon>
        <taxon>Bacillati</taxon>
        <taxon>Actinomycetota</taxon>
        <taxon>Actinomycetes</taxon>
        <taxon>Kitasatosporales</taxon>
        <taxon>Streptomycetaceae</taxon>
        <taxon>Streptomyces</taxon>
    </lineage>
</organism>